<organism evidence="1 2">
    <name type="scientific">Lentzea tibetensis</name>
    <dbReference type="NCBI Taxonomy" id="2591470"/>
    <lineage>
        <taxon>Bacteria</taxon>
        <taxon>Bacillati</taxon>
        <taxon>Actinomycetota</taxon>
        <taxon>Actinomycetes</taxon>
        <taxon>Pseudonocardiales</taxon>
        <taxon>Pseudonocardiaceae</taxon>
        <taxon>Lentzea</taxon>
    </lineage>
</organism>
<gene>
    <name evidence="1" type="ORF">FKR81_39320</name>
</gene>
<protein>
    <submittedName>
        <fullName evidence="1">Uncharacterized protein</fullName>
    </submittedName>
</protein>
<keyword evidence="2" id="KW-1185">Reference proteome</keyword>
<sequence length="78" mass="8572">MRGGPAQPRKIFRVEAKVFLYDSGMDQPFTSGRNAAPQDILAKAGGDNTPEEKQRFLESYAPLANLPAIEAFAKFLSQ</sequence>
<evidence type="ECO:0000313" key="1">
    <source>
        <dbReference type="EMBL" id="TWP45473.1"/>
    </source>
</evidence>
<dbReference type="EMBL" id="VOBR01000041">
    <property type="protein sequence ID" value="TWP45473.1"/>
    <property type="molecule type" value="Genomic_DNA"/>
</dbReference>
<dbReference type="OrthoDB" id="9797850at2"/>
<dbReference type="AlphaFoldDB" id="A0A563EGK4"/>
<dbReference type="Proteomes" id="UP000316639">
    <property type="component" value="Unassembled WGS sequence"/>
</dbReference>
<comment type="caution">
    <text evidence="1">The sequence shown here is derived from an EMBL/GenBank/DDBJ whole genome shotgun (WGS) entry which is preliminary data.</text>
</comment>
<evidence type="ECO:0000313" key="2">
    <source>
        <dbReference type="Proteomes" id="UP000316639"/>
    </source>
</evidence>
<name>A0A563EGK4_9PSEU</name>
<reference evidence="1 2" key="1">
    <citation type="submission" date="2019-07" db="EMBL/GenBank/DDBJ databases">
        <title>Lentzea xizangensis sp. nov., isolated from Qinghai-Tibetan Plateau Soils.</title>
        <authorList>
            <person name="Huang J."/>
        </authorList>
    </citation>
    <scope>NUCLEOTIDE SEQUENCE [LARGE SCALE GENOMIC DNA]</scope>
    <source>
        <strain evidence="1 2">FXJ1.1311</strain>
    </source>
</reference>
<proteinExistence type="predicted"/>
<accession>A0A563EGK4</accession>
<dbReference type="RefSeq" id="WP_146359984.1">
    <property type="nucleotide sequence ID" value="NZ_VOBR01000041.1"/>
</dbReference>